<evidence type="ECO:0000256" key="1">
    <source>
        <dbReference type="SAM" id="MobiDB-lite"/>
    </source>
</evidence>
<evidence type="ECO:0000313" key="3">
    <source>
        <dbReference type="EMBL" id="KAG4411974.1"/>
    </source>
</evidence>
<dbReference type="EMBL" id="JAFJYH010000422">
    <property type="protein sequence ID" value="KAG4411974.1"/>
    <property type="molecule type" value="Genomic_DNA"/>
</dbReference>
<feature type="region of interest" description="Disordered" evidence="1">
    <location>
        <begin position="18"/>
        <end position="105"/>
    </location>
</feature>
<feature type="compositionally biased region" description="Polar residues" evidence="1">
    <location>
        <begin position="412"/>
        <end position="421"/>
    </location>
</feature>
<feature type="region of interest" description="Disordered" evidence="1">
    <location>
        <begin position="412"/>
        <end position="436"/>
    </location>
</feature>
<feature type="compositionally biased region" description="Low complexity" evidence="1">
    <location>
        <begin position="91"/>
        <end position="101"/>
    </location>
</feature>
<comment type="caution">
    <text evidence="3">The sequence shown here is derived from an EMBL/GenBank/DDBJ whole genome shotgun (WGS) entry which is preliminary data.</text>
</comment>
<proteinExistence type="predicted"/>
<sequence length="606" mass="66512">MDFENDEDYTTQQLLWQLALDDDDDDDIPTSKPQPASEHIDTPLTTAQSSTPGVTPCAIPSMTSESSSQSPTPCPTPSITTQASEHESKDSPSSSNEGSSPEQKELQRPYFDEGALMGQRLWLKSLVRDYQGPKNLCLNGDSKPGSLSMSLLQSLAASKRDNFRLPLEKQGKFRPFQTPTMGIDEVAHEAAGSLDYQQNNNIYTWINYHYQATKWNTMPGLVPPTLIDQLFDEQTAAWNTVTKGFAIKVEELLMTSIRQCLSEVCRNRHVVEAIRSSLLRHITDKVMDLRDFCSELRQNELEGLHDLAGEEAFIMEMQKARAVRLVQTLVRMENGADINMAPDSASPKSKKAARELVPSTTDGSISKSESLLPSEDAVAGNPKTTKRAETFGSGISGPSSFAALSKNATEKSIFSSQTTARKPTPSTPISKSGGLTPAVVATRTPMKPLSQTLHQPPYLAGHTFSLMDRPTPIFGEPSVPVSPFAKLSLGRKSVPENPKPPVAATVEQELSITPAPSRSSTTSLASLAKQKLSGLEEALSDDRRVVYEIHDILKAYYSISVQHYADAVCKTALNKKFIREVMDVFCDEWVDALSDIQVWKIVADTD</sequence>
<dbReference type="OrthoDB" id="415706at2759"/>
<feature type="compositionally biased region" description="Polar residues" evidence="1">
    <location>
        <begin position="358"/>
        <end position="371"/>
    </location>
</feature>
<dbReference type="AlphaFoldDB" id="A0A8H7W5V9"/>
<organism evidence="3 4">
    <name type="scientific">Cadophora malorum</name>
    <dbReference type="NCBI Taxonomy" id="108018"/>
    <lineage>
        <taxon>Eukaryota</taxon>
        <taxon>Fungi</taxon>
        <taxon>Dikarya</taxon>
        <taxon>Ascomycota</taxon>
        <taxon>Pezizomycotina</taxon>
        <taxon>Leotiomycetes</taxon>
        <taxon>Helotiales</taxon>
        <taxon>Ploettnerulaceae</taxon>
        <taxon>Cadophora</taxon>
    </lineage>
</organism>
<dbReference type="InterPro" id="IPR020850">
    <property type="entry name" value="GED_dom"/>
</dbReference>
<feature type="domain" description="GED" evidence="2">
    <location>
        <begin position="546"/>
        <end position="606"/>
    </location>
</feature>
<dbReference type="Proteomes" id="UP000664132">
    <property type="component" value="Unassembled WGS sequence"/>
</dbReference>
<feature type="region of interest" description="Disordered" evidence="1">
    <location>
        <begin position="338"/>
        <end position="397"/>
    </location>
</feature>
<accession>A0A8H7W5V9</accession>
<evidence type="ECO:0000259" key="2">
    <source>
        <dbReference type="PROSITE" id="PS51388"/>
    </source>
</evidence>
<name>A0A8H7W5V9_9HELO</name>
<feature type="compositionally biased region" description="Polar residues" evidence="1">
    <location>
        <begin position="43"/>
        <end position="53"/>
    </location>
</feature>
<feature type="compositionally biased region" description="Low complexity" evidence="1">
    <location>
        <begin position="60"/>
        <end position="81"/>
    </location>
</feature>
<gene>
    <name evidence="3" type="ORF">IFR04_014880</name>
</gene>
<dbReference type="PROSITE" id="PS51388">
    <property type="entry name" value="GED"/>
    <property type="match status" value="1"/>
</dbReference>
<reference evidence="3" key="1">
    <citation type="submission" date="2021-02" db="EMBL/GenBank/DDBJ databases">
        <title>Genome sequence Cadophora malorum strain M34.</title>
        <authorList>
            <person name="Stefanovic E."/>
            <person name="Vu D."/>
            <person name="Scully C."/>
            <person name="Dijksterhuis J."/>
            <person name="Roader J."/>
            <person name="Houbraken J."/>
        </authorList>
    </citation>
    <scope>NUCLEOTIDE SEQUENCE</scope>
    <source>
        <strain evidence="3">M34</strain>
    </source>
</reference>
<keyword evidence="4" id="KW-1185">Reference proteome</keyword>
<evidence type="ECO:0000313" key="4">
    <source>
        <dbReference type="Proteomes" id="UP000664132"/>
    </source>
</evidence>
<protein>
    <recommendedName>
        <fullName evidence="2">GED domain-containing protein</fullName>
    </recommendedName>
</protein>